<comment type="caution">
    <text evidence="1">The sequence shown here is derived from an EMBL/GenBank/DDBJ whole genome shotgun (WGS) entry which is preliminary data.</text>
</comment>
<protein>
    <submittedName>
        <fullName evidence="1">Uncharacterized protein</fullName>
    </submittedName>
</protein>
<name>X1DB80_9ZZZZ</name>
<organism evidence="1">
    <name type="scientific">marine sediment metagenome</name>
    <dbReference type="NCBI Taxonomy" id="412755"/>
    <lineage>
        <taxon>unclassified sequences</taxon>
        <taxon>metagenomes</taxon>
        <taxon>ecological metagenomes</taxon>
    </lineage>
</organism>
<evidence type="ECO:0000313" key="1">
    <source>
        <dbReference type="EMBL" id="GAG93696.1"/>
    </source>
</evidence>
<sequence length="34" mass="3899">KIQLTKNVRCSEVMENVIERGLIELTGELPENRS</sequence>
<proteinExistence type="predicted"/>
<gene>
    <name evidence="1" type="ORF">S01H4_40737</name>
</gene>
<reference evidence="1" key="1">
    <citation type="journal article" date="2014" name="Front. Microbiol.">
        <title>High frequency of phylogenetically diverse reductive dehalogenase-homologous genes in deep subseafloor sedimentary metagenomes.</title>
        <authorList>
            <person name="Kawai M."/>
            <person name="Futagami T."/>
            <person name="Toyoda A."/>
            <person name="Takaki Y."/>
            <person name="Nishi S."/>
            <person name="Hori S."/>
            <person name="Arai W."/>
            <person name="Tsubouchi T."/>
            <person name="Morono Y."/>
            <person name="Uchiyama I."/>
            <person name="Ito T."/>
            <person name="Fujiyama A."/>
            <person name="Inagaki F."/>
            <person name="Takami H."/>
        </authorList>
    </citation>
    <scope>NUCLEOTIDE SEQUENCE</scope>
    <source>
        <strain evidence="1">Expedition CK06-06</strain>
    </source>
</reference>
<feature type="non-terminal residue" evidence="1">
    <location>
        <position position="1"/>
    </location>
</feature>
<dbReference type="AlphaFoldDB" id="X1DB80"/>
<accession>X1DB80</accession>
<dbReference type="EMBL" id="BART01022220">
    <property type="protein sequence ID" value="GAG93696.1"/>
    <property type="molecule type" value="Genomic_DNA"/>
</dbReference>